<dbReference type="PANTHER" id="PTHR11485:SF28">
    <property type="entry name" value="OVOTRANSFERRIN"/>
    <property type="match status" value="1"/>
</dbReference>
<dbReference type="EMBL" id="KZ508058">
    <property type="protein sequence ID" value="PKU35759.1"/>
    <property type="molecule type" value="Genomic_DNA"/>
</dbReference>
<dbReference type="PROSITE" id="PS51408">
    <property type="entry name" value="TRANSFERRIN_LIKE_4"/>
    <property type="match status" value="1"/>
</dbReference>
<dbReference type="GO" id="GO:0005769">
    <property type="term" value="C:early endosome"/>
    <property type="evidence" value="ECO:0007669"/>
    <property type="project" value="TreeGrafter"/>
</dbReference>
<reference evidence="3" key="2">
    <citation type="submission" date="2017-12" db="EMBL/GenBank/DDBJ databases">
        <title>Genome sequence of the Bar-tailed Godwit (Limosa lapponica baueri).</title>
        <authorList>
            <person name="Lima N.C.B."/>
            <person name="Parody-Merino A.M."/>
            <person name="Battley P.F."/>
            <person name="Fidler A.E."/>
            <person name="Prosdocimi F."/>
        </authorList>
    </citation>
    <scope>NUCLEOTIDE SEQUENCE [LARGE SCALE GENOMIC DNA]</scope>
</reference>
<keyword evidence="3" id="KW-1185">Reference proteome</keyword>
<dbReference type="PRINTS" id="PR00422">
    <property type="entry name" value="TRANSFERRIN"/>
</dbReference>
<dbReference type="InterPro" id="IPR001156">
    <property type="entry name" value="Transferrin-like_dom"/>
</dbReference>
<dbReference type="GO" id="GO:0005615">
    <property type="term" value="C:extracellular space"/>
    <property type="evidence" value="ECO:0007669"/>
    <property type="project" value="TreeGrafter"/>
</dbReference>
<reference evidence="3" key="1">
    <citation type="submission" date="2017-11" db="EMBL/GenBank/DDBJ databases">
        <authorList>
            <person name="Lima N.C."/>
            <person name="Parody-Merino A.M."/>
            <person name="Battley P.F."/>
            <person name="Fidler A.E."/>
            <person name="Prosdocimi F."/>
        </authorList>
    </citation>
    <scope>NUCLEOTIDE SEQUENCE [LARGE SCALE GENOMIC DNA]</scope>
</reference>
<gene>
    <name evidence="2" type="ORF">llap_13939</name>
</gene>
<feature type="domain" description="Transferrin-like" evidence="1">
    <location>
        <begin position="1"/>
        <end position="332"/>
    </location>
</feature>
<dbReference type="SUPFAM" id="SSF53850">
    <property type="entry name" value="Periplasmic binding protein-like II"/>
    <property type="match status" value="2"/>
</dbReference>
<dbReference type="AlphaFoldDB" id="A0A2I0TPL5"/>
<dbReference type="Pfam" id="PF00405">
    <property type="entry name" value="Transferrin"/>
    <property type="match status" value="2"/>
</dbReference>
<dbReference type="GO" id="GO:0006826">
    <property type="term" value="P:iron ion transport"/>
    <property type="evidence" value="ECO:0007669"/>
    <property type="project" value="TreeGrafter"/>
</dbReference>
<evidence type="ECO:0000259" key="1">
    <source>
        <dbReference type="PROSITE" id="PS51408"/>
    </source>
</evidence>
<dbReference type="Proteomes" id="UP000233556">
    <property type="component" value="Unassembled WGS sequence"/>
</dbReference>
<dbReference type="Gene3D" id="3.40.190.10">
    <property type="entry name" value="Periplasmic binding protein-like II"/>
    <property type="match status" value="3"/>
</dbReference>
<evidence type="ECO:0000313" key="2">
    <source>
        <dbReference type="EMBL" id="PKU35759.1"/>
    </source>
</evidence>
<organism evidence="2 3">
    <name type="scientific">Limosa lapponica baueri</name>
    <dbReference type="NCBI Taxonomy" id="1758121"/>
    <lineage>
        <taxon>Eukaryota</taxon>
        <taxon>Metazoa</taxon>
        <taxon>Chordata</taxon>
        <taxon>Craniata</taxon>
        <taxon>Vertebrata</taxon>
        <taxon>Euteleostomi</taxon>
        <taxon>Archelosauria</taxon>
        <taxon>Archosauria</taxon>
        <taxon>Dinosauria</taxon>
        <taxon>Saurischia</taxon>
        <taxon>Theropoda</taxon>
        <taxon>Coelurosauria</taxon>
        <taxon>Aves</taxon>
        <taxon>Neognathae</taxon>
        <taxon>Neoaves</taxon>
        <taxon>Charadriiformes</taxon>
        <taxon>Scolopacidae</taxon>
        <taxon>Limosa</taxon>
    </lineage>
</organism>
<dbReference type="OrthoDB" id="5914301at2759"/>
<sequence>MRRQSVRVNKADAASLDAGDVYSAVKLYGLTVVAKEIYEQEAEQQEYELLCPDGTTAELTEYSTCNLGKGPGRGIITRHNFQKITNKFLTMIQRLFGQKGKERARFELFTSAPFGGKNLLFQDATQHLQLLEEQLEIAYVLGLDYVALLKGLGHEGGDCALAAKSMEETGKRIHLKHKVLPPVYAVALAKKNAKQINIRNLRGRRSCHSHLYSPGGWLLPSRYTVGAPENDTDNCDVGSVFQSYFWKGCMPGADGNLCKVCIGDSEVEGARASSRCAASHNERYYGNMGALRCLVGNPSGRSFGDVAFLEHSNLLQNIQSEMRSLFSFENVH</sequence>
<name>A0A2I0TPL5_LIMLA</name>
<proteinExistence type="predicted"/>
<dbReference type="GO" id="GO:0005886">
    <property type="term" value="C:plasma membrane"/>
    <property type="evidence" value="ECO:0007669"/>
    <property type="project" value="TreeGrafter"/>
</dbReference>
<accession>A0A2I0TPL5</accession>
<dbReference type="PANTHER" id="PTHR11485">
    <property type="entry name" value="TRANSFERRIN"/>
    <property type="match status" value="1"/>
</dbReference>
<evidence type="ECO:0000313" key="3">
    <source>
        <dbReference type="Proteomes" id="UP000233556"/>
    </source>
</evidence>
<protein>
    <submittedName>
        <fullName evidence="2">Melanotransferrin-like</fullName>
    </submittedName>
</protein>
<dbReference type="SMART" id="SM00094">
    <property type="entry name" value="TR_FER"/>
    <property type="match status" value="1"/>
</dbReference>
<dbReference type="GO" id="GO:0055037">
    <property type="term" value="C:recycling endosome"/>
    <property type="evidence" value="ECO:0007669"/>
    <property type="project" value="TreeGrafter"/>
</dbReference>